<gene>
    <name evidence="1" type="ORF">ARMGADRAFT_103417</name>
</gene>
<dbReference type="EMBL" id="KZ293760">
    <property type="protein sequence ID" value="PBK79770.1"/>
    <property type="molecule type" value="Genomic_DNA"/>
</dbReference>
<protein>
    <submittedName>
        <fullName evidence="1">Uncharacterized protein</fullName>
    </submittedName>
</protein>
<sequence length="95" mass="10783">MLMLVCSADRCYKVSPNIVLSKNRRPKVIDYPSLCLKWLYTGVGYTAVYPIITALFELYPFTLTCSLTINAEAHEIRRVYTAPNSPISGKLFFLT</sequence>
<dbReference type="InParanoid" id="A0A2H3CD30"/>
<organism evidence="1 2">
    <name type="scientific">Armillaria gallica</name>
    <name type="common">Bulbous honey fungus</name>
    <name type="synonym">Armillaria bulbosa</name>
    <dbReference type="NCBI Taxonomy" id="47427"/>
    <lineage>
        <taxon>Eukaryota</taxon>
        <taxon>Fungi</taxon>
        <taxon>Dikarya</taxon>
        <taxon>Basidiomycota</taxon>
        <taxon>Agaricomycotina</taxon>
        <taxon>Agaricomycetes</taxon>
        <taxon>Agaricomycetidae</taxon>
        <taxon>Agaricales</taxon>
        <taxon>Marasmiineae</taxon>
        <taxon>Physalacriaceae</taxon>
        <taxon>Armillaria</taxon>
    </lineage>
</organism>
<keyword evidence="2" id="KW-1185">Reference proteome</keyword>
<evidence type="ECO:0000313" key="1">
    <source>
        <dbReference type="EMBL" id="PBK79770.1"/>
    </source>
</evidence>
<reference evidence="2" key="1">
    <citation type="journal article" date="2017" name="Nat. Ecol. Evol.">
        <title>Genome expansion and lineage-specific genetic innovations in the forest pathogenic fungi Armillaria.</title>
        <authorList>
            <person name="Sipos G."/>
            <person name="Prasanna A.N."/>
            <person name="Walter M.C."/>
            <person name="O'Connor E."/>
            <person name="Balint B."/>
            <person name="Krizsan K."/>
            <person name="Kiss B."/>
            <person name="Hess J."/>
            <person name="Varga T."/>
            <person name="Slot J."/>
            <person name="Riley R."/>
            <person name="Boka B."/>
            <person name="Rigling D."/>
            <person name="Barry K."/>
            <person name="Lee J."/>
            <person name="Mihaltcheva S."/>
            <person name="LaButti K."/>
            <person name="Lipzen A."/>
            <person name="Waldron R."/>
            <person name="Moloney N.M."/>
            <person name="Sperisen C."/>
            <person name="Kredics L."/>
            <person name="Vagvoelgyi C."/>
            <person name="Patrignani A."/>
            <person name="Fitzpatrick D."/>
            <person name="Nagy I."/>
            <person name="Doyle S."/>
            <person name="Anderson J.B."/>
            <person name="Grigoriev I.V."/>
            <person name="Gueldener U."/>
            <person name="Muensterkoetter M."/>
            <person name="Nagy L.G."/>
        </authorList>
    </citation>
    <scope>NUCLEOTIDE SEQUENCE [LARGE SCALE GENOMIC DNA]</scope>
    <source>
        <strain evidence="2">Ar21-2</strain>
    </source>
</reference>
<proteinExistence type="predicted"/>
<dbReference type="AlphaFoldDB" id="A0A2H3CD30"/>
<evidence type="ECO:0000313" key="2">
    <source>
        <dbReference type="Proteomes" id="UP000217790"/>
    </source>
</evidence>
<accession>A0A2H3CD30</accession>
<dbReference type="Proteomes" id="UP000217790">
    <property type="component" value="Unassembled WGS sequence"/>
</dbReference>
<name>A0A2H3CD30_ARMGA</name>